<name>A0A8S5PNB0_9CAUD</name>
<reference evidence="1" key="1">
    <citation type="journal article" date="2021" name="Proc. Natl. Acad. Sci. U.S.A.">
        <title>A Catalog of Tens of Thousands of Viruses from Human Metagenomes Reveals Hidden Associations with Chronic Diseases.</title>
        <authorList>
            <person name="Tisza M.J."/>
            <person name="Buck C.B."/>
        </authorList>
    </citation>
    <scope>NUCLEOTIDE SEQUENCE</scope>
    <source>
        <strain evidence="1">CtwwN25</strain>
    </source>
</reference>
<protein>
    <submittedName>
        <fullName evidence="1">Uncharacterized protein</fullName>
    </submittedName>
</protein>
<proteinExistence type="predicted"/>
<evidence type="ECO:0000313" key="1">
    <source>
        <dbReference type="EMBL" id="DAE08590.1"/>
    </source>
</evidence>
<organism evidence="1">
    <name type="scientific">Myoviridae sp. ctwwN25</name>
    <dbReference type="NCBI Taxonomy" id="2825209"/>
    <lineage>
        <taxon>Viruses</taxon>
        <taxon>Duplodnaviria</taxon>
        <taxon>Heunggongvirae</taxon>
        <taxon>Uroviricota</taxon>
        <taxon>Caudoviricetes</taxon>
    </lineage>
</organism>
<sequence length="157" mass="18148">MIQMKLYRYSTVDDDIGFLQEAYNYDDENDYISDKLSDDIWKLTAIFEDKLQAPDVRIPEGTKFYFTEKGNRKFHKAIKALCDFLSENEIADLDCKVIDMPDEGVIYQDTYQVAIYNKGSTTIPQGSRAQVSSKWEASRLINYLSDKKIENLDGDIV</sequence>
<accession>A0A8S5PNB0</accession>
<dbReference type="EMBL" id="BK015472">
    <property type="protein sequence ID" value="DAE08590.1"/>
    <property type="molecule type" value="Genomic_DNA"/>
</dbReference>